<keyword evidence="5" id="KW-0046">Antibiotic resistance</keyword>
<keyword evidence="3 6" id="KW-1133">Transmembrane helix</keyword>
<dbReference type="EMBL" id="BSTK01000007">
    <property type="protein sequence ID" value="GLY87212.1"/>
    <property type="molecule type" value="Genomic_DNA"/>
</dbReference>
<keyword evidence="6" id="KW-0813">Transport</keyword>
<dbReference type="InterPro" id="IPR047817">
    <property type="entry name" value="ABC2_TM_bact-type"/>
</dbReference>
<comment type="subcellular location">
    <subcellularLocation>
        <location evidence="6">Cell membrane</location>
        <topology evidence="6">Multi-pass membrane protein</topology>
    </subcellularLocation>
    <subcellularLocation>
        <location evidence="1">Membrane</location>
        <topology evidence="1">Multi-pass membrane protein</topology>
    </subcellularLocation>
</comment>
<feature type="transmembrane region" description="Helical" evidence="6">
    <location>
        <begin position="75"/>
        <end position="96"/>
    </location>
</feature>
<feature type="transmembrane region" description="Helical" evidence="6">
    <location>
        <begin position="155"/>
        <end position="179"/>
    </location>
</feature>
<comment type="caution">
    <text evidence="8">The sequence shown here is derived from an EMBL/GenBank/DDBJ whole genome shotgun (WGS) entry which is preliminary data.</text>
</comment>
<evidence type="ECO:0000313" key="8">
    <source>
        <dbReference type="EMBL" id="GLY87212.1"/>
    </source>
</evidence>
<evidence type="ECO:0000256" key="6">
    <source>
        <dbReference type="RuleBase" id="RU361157"/>
    </source>
</evidence>
<feature type="transmembrane region" description="Helical" evidence="6">
    <location>
        <begin position="117"/>
        <end position="143"/>
    </location>
</feature>
<dbReference type="PANTHER" id="PTHR43229:SF2">
    <property type="entry name" value="NODULATION PROTEIN J"/>
    <property type="match status" value="1"/>
</dbReference>
<comment type="caution">
    <text evidence="6">Lacks conserved residue(s) required for the propagation of feature annotation.</text>
</comment>
<reference evidence="8" key="1">
    <citation type="submission" date="2023-03" db="EMBL/GenBank/DDBJ databases">
        <title>Actinoallomurus iriomotensis NBRC 103684.</title>
        <authorList>
            <person name="Ichikawa N."/>
            <person name="Sato H."/>
            <person name="Tonouchi N."/>
        </authorList>
    </citation>
    <scope>NUCLEOTIDE SEQUENCE</scope>
    <source>
        <strain evidence="8">NBRC 103684</strain>
    </source>
</reference>
<evidence type="ECO:0000256" key="5">
    <source>
        <dbReference type="ARBA" id="ARBA00023251"/>
    </source>
</evidence>
<keyword evidence="6" id="KW-1003">Cell membrane</keyword>
<evidence type="ECO:0000256" key="1">
    <source>
        <dbReference type="ARBA" id="ARBA00004141"/>
    </source>
</evidence>
<sequence length="277" mass="29508">MALHAPATPAGRLGRLRWTFTDGCTVVWRNLVQLKSQPGELVGALIFPAILIVLFGYVFGSAIKVPGGGNYREYLMPGLFAMTSITSFMTTMLAVATDASKGVMDRFRSMPMARSAVPFGQVGGDILIGALGMVIMVGCGLAVGWRIHDGLPKALAAFGLLILLRYAISWAGVLCGLLVKNEETADQMVPLVFPVSMLSNSFVPTAGMPAWLRVIADWNPVSAAVAACRGLFGNPGAPTGDVALPLRHPVAATLLWSGLLLVVFVPLTVRRFRTLNR</sequence>
<keyword evidence="2 6" id="KW-0812">Transmembrane</keyword>
<feature type="transmembrane region" description="Helical" evidence="6">
    <location>
        <begin position="250"/>
        <end position="269"/>
    </location>
</feature>
<keyword evidence="4 6" id="KW-0472">Membrane</keyword>
<dbReference type="RefSeq" id="WP_285576086.1">
    <property type="nucleotide sequence ID" value="NZ_BSTK01000007.1"/>
</dbReference>
<organism evidence="8 9">
    <name type="scientific">Actinoallomurus iriomotensis</name>
    <dbReference type="NCBI Taxonomy" id="478107"/>
    <lineage>
        <taxon>Bacteria</taxon>
        <taxon>Bacillati</taxon>
        <taxon>Actinomycetota</taxon>
        <taxon>Actinomycetes</taxon>
        <taxon>Streptosporangiales</taxon>
        <taxon>Thermomonosporaceae</taxon>
        <taxon>Actinoallomurus</taxon>
    </lineage>
</organism>
<dbReference type="PANTHER" id="PTHR43229">
    <property type="entry name" value="NODULATION PROTEIN J"/>
    <property type="match status" value="1"/>
</dbReference>
<accession>A0A9W6S7M0</accession>
<dbReference type="PROSITE" id="PS51012">
    <property type="entry name" value="ABC_TM2"/>
    <property type="match status" value="1"/>
</dbReference>
<comment type="similarity">
    <text evidence="6">Belongs to the ABC-2 integral membrane protein family.</text>
</comment>
<evidence type="ECO:0000259" key="7">
    <source>
        <dbReference type="PROSITE" id="PS51012"/>
    </source>
</evidence>
<dbReference type="PIRSF" id="PIRSF006648">
    <property type="entry name" value="DrrB"/>
    <property type="match status" value="1"/>
</dbReference>
<evidence type="ECO:0000256" key="3">
    <source>
        <dbReference type="ARBA" id="ARBA00022989"/>
    </source>
</evidence>
<evidence type="ECO:0000256" key="2">
    <source>
        <dbReference type="ARBA" id="ARBA00022692"/>
    </source>
</evidence>
<dbReference type="AlphaFoldDB" id="A0A9W6S7M0"/>
<dbReference type="InterPro" id="IPR000412">
    <property type="entry name" value="ABC_2_transport"/>
</dbReference>
<dbReference type="Pfam" id="PF01061">
    <property type="entry name" value="ABC2_membrane"/>
    <property type="match status" value="1"/>
</dbReference>
<evidence type="ECO:0000256" key="4">
    <source>
        <dbReference type="ARBA" id="ARBA00023136"/>
    </source>
</evidence>
<evidence type="ECO:0000313" key="9">
    <source>
        <dbReference type="Proteomes" id="UP001165074"/>
    </source>
</evidence>
<keyword evidence="9" id="KW-1185">Reference proteome</keyword>
<dbReference type="Proteomes" id="UP001165074">
    <property type="component" value="Unassembled WGS sequence"/>
</dbReference>
<feature type="domain" description="ABC transmembrane type-2" evidence="7">
    <location>
        <begin position="39"/>
        <end position="275"/>
    </location>
</feature>
<dbReference type="GO" id="GO:0046677">
    <property type="term" value="P:response to antibiotic"/>
    <property type="evidence" value="ECO:0007669"/>
    <property type="project" value="UniProtKB-KW"/>
</dbReference>
<gene>
    <name evidence="8" type="ORF">Airi02_051410</name>
</gene>
<dbReference type="InterPro" id="IPR013525">
    <property type="entry name" value="ABC2_TM"/>
</dbReference>
<proteinExistence type="inferred from homology"/>
<dbReference type="GO" id="GO:0043190">
    <property type="term" value="C:ATP-binding cassette (ABC) transporter complex"/>
    <property type="evidence" value="ECO:0007669"/>
    <property type="project" value="InterPro"/>
</dbReference>
<dbReference type="GO" id="GO:0140359">
    <property type="term" value="F:ABC-type transporter activity"/>
    <property type="evidence" value="ECO:0007669"/>
    <property type="project" value="InterPro"/>
</dbReference>
<protein>
    <recommendedName>
        <fullName evidence="6">Transport permease protein</fullName>
    </recommendedName>
</protein>
<dbReference type="InterPro" id="IPR051784">
    <property type="entry name" value="Nod_factor_ABC_transporter"/>
</dbReference>
<name>A0A9W6S7M0_9ACTN</name>
<feature type="transmembrane region" description="Helical" evidence="6">
    <location>
        <begin position="41"/>
        <end position="63"/>
    </location>
</feature>